<sequence>MATILSAVLPGAGQIYNEKPWKVPILYGGILTNTYFVDFNGRRFALFRDALIAFDAEEPNQFPNLNRDGLVRNVNFWRRNRDTTFLIYLIIYVLNIADANVDAHLSGFDVSEDLSFRWEPYQEISPLGLPHFGLRLKINLN</sequence>
<evidence type="ECO:0000313" key="2">
    <source>
        <dbReference type="EMBL" id="EIM73086.1"/>
    </source>
</evidence>
<dbReference type="OrthoDB" id="9813910at2"/>
<evidence type="ECO:0000313" key="3">
    <source>
        <dbReference type="Proteomes" id="UP000005551"/>
    </source>
</evidence>
<organism evidence="2 3">
    <name type="scientific">Nitritalea halalkaliphila LW7</name>
    <dbReference type="NCBI Taxonomy" id="1189621"/>
    <lineage>
        <taxon>Bacteria</taxon>
        <taxon>Pseudomonadati</taxon>
        <taxon>Bacteroidota</taxon>
        <taxon>Cytophagia</taxon>
        <taxon>Cytophagales</taxon>
        <taxon>Cyclobacteriaceae</taxon>
        <taxon>Nitritalea</taxon>
    </lineage>
</organism>
<name>I5BU34_9BACT</name>
<accession>I5BU34</accession>
<evidence type="ECO:0000259" key="1">
    <source>
        <dbReference type="Pfam" id="PF18935"/>
    </source>
</evidence>
<feature type="domain" description="DUF5683" evidence="1">
    <location>
        <begin position="2"/>
        <end position="139"/>
    </location>
</feature>
<proteinExistence type="predicted"/>
<keyword evidence="3" id="KW-1185">Reference proteome</keyword>
<dbReference type="STRING" id="1189621.A3SI_18462"/>
<dbReference type="EMBL" id="AJYA01000067">
    <property type="protein sequence ID" value="EIM73086.1"/>
    <property type="molecule type" value="Genomic_DNA"/>
</dbReference>
<dbReference type="PATRIC" id="fig|1189621.3.peg.3831"/>
<comment type="caution">
    <text evidence="2">The sequence shown here is derived from an EMBL/GenBank/DDBJ whole genome shotgun (WGS) entry which is preliminary data.</text>
</comment>
<reference evidence="2 3" key="1">
    <citation type="submission" date="2012-05" db="EMBL/GenBank/DDBJ databases">
        <title>Genome sequence of Nitritalea halalkaliphila LW7.</title>
        <authorList>
            <person name="Jangir P.K."/>
            <person name="Singh A."/>
            <person name="Shivaji S."/>
            <person name="Sharma R."/>
        </authorList>
    </citation>
    <scope>NUCLEOTIDE SEQUENCE [LARGE SCALE GENOMIC DNA]</scope>
    <source>
        <strain evidence="2 3">LW7</strain>
    </source>
</reference>
<protein>
    <recommendedName>
        <fullName evidence="1">DUF5683 domain-containing protein</fullName>
    </recommendedName>
</protein>
<dbReference type="Proteomes" id="UP000005551">
    <property type="component" value="Unassembled WGS sequence"/>
</dbReference>
<dbReference type="InterPro" id="IPR043738">
    <property type="entry name" value="DUF5683"/>
</dbReference>
<dbReference type="AlphaFoldDB" id="I5BU34"/>
<gene>
    <name evidence="2" type="ORF">A3SI_18462</name>
</gene>
<dbReference type="Pfam" id="PF18935">
    <property type="entry name" value="DUF5683"/>
    <property type="match status" value="1"/>
</dbReference>